<dbReference type="Gene3D" id="3.40.50.10330">
    <property type="entry name" value="Probable inorganic polyphosphate/atp-NAD kinase, domain 1"/>
    <property type="match status" value="1"/>
</dbReference>
<keyword evidence="1 6" id="KW-0808">Transferase</keyword>
<evidence type="ECO:0000256" key="5">
    <source>
        <dbReference type="ARBA" id="ARBA00047925"/>
    </source>
</evidence>
<evidence type="ECO:0000256" key="2">
    <source>
        <dbReference type="ARBA" id="ARBA00022777"/>
    </source>
</evidence>
<dbReference type="GO" id="GO:0006741">
    <property type="term" value="P:NADP+ biosynthetic process"/>
    <property type="evidence" value="ECO:0007669"/>
    <property type="project" value="UniProtKB-UniRule"/>
</dbReference>
<evidence type="ECO:0000256" key="6">
    <source>
        <dbReference type="HAMAP-Rule" id="MF_00361"/>
    </source>
</evidence>
<keyword evidence="6" id="KW-0067">ATP-binding</keyword>
<proteinExistence type="inferred from homology"/>
<keyword evidence="8" id="KW-1185">Reference proteome</keyword>
<dbReference type="GO" id="GO:0003951">
    <property type="term" value="F:NAD+ kinase activity"/>
    <property type="evidence" value="ECO:0007669"/>
    <property type="project" value="UniProtKB-UniRule"/>
</dbReference>
<dbReference type="OrthoDB" id="9774737at2"/>
<dbReference type="GO" id="GO:0005524">
    <property type="term" value="F:ATP binding"/>
    <property type="evidence" value="ECO:0007669"/>
    <property type="project" value="UniProtKB-KW"/>
</dbReference>
<feature type="binding site" evidence="6">
    <location>
        <position position="187"/>
    </location>
    <ligand>
        <name>NAD(+)</name>
        <dbReference type="ChEBI" id="CHEBI:57540"/>
    </ligand>
</feature>
<dbReference type="PANTHER" id="PTHR20275">
    <property type="entry name" value="NAD KINASE"/>
    <property type="match status" value="1"/>
</dbReference>
<dbReference type="InterPro" id="IPR002504">
    <property type="entry name" value="NADK"/>
</dbReference>
<keyword evidence="2 6" id="KW-0418">Kinase</keyword>
<evidence type="ECO:0000256" key="3">
    <source>
        <dbReference type="ARBA" id="ARBA00022857"/>
    </source>
</evidence>
<feature type="binding site" evidence="6">
    <location>
        <position position="168"/>
    </location>
    <ligand>
        <name>NAD(+)</name>
        <dbReference type="ChEBI" id="CHEBI:57540"/>
    </ligand>
</feature>
<evidence type="ECO:0000256" key="1">
    <source>
        <dbReference type="ARBA" id="ARBA00022679"/>
    </source>
</evidence>
<comment type="subcellular location">
    <subcellularLocation>
        <location evidence="6">Cytoplasm</location>
    </subcellularLocation>
</comment>
<dbReference type="HAMAP" id="MF_00361">
    <property type="entry name" value="NAD_kinase"/>
    <property type="match status" value="1"/>
</dbReference>
<feature type="binding site" evidence="6">
    <location>
        <position position="259"/>
    </location>
    <ligand>
        <name>NAD(+)</name>
        <dbReference type="ChEBI" id="CHEBI:57540"/>
    </ligand>
</feature>
<dbReference type="SUPFAM" id="SSF111331">
    <property type="entry name" value="NAD kinase/diacylglycerol kinase-like"/>
    <property type="match status" value="1"/>
</dbReference>
<feature type="binding site" evidence="6">
    <location>
        <begin position="78"/>
        <end position="79"/>
    </location>
    <ligand>
        <name>NAD(+)</name>
        <dbReference type="ChEBI" id="CHEBI:57540"/>
    </ligand>
</feature>
<protein>
    <recommendedName>
        <fullName evidence="6">NAD kinase</fullName>
        <ecNumber evidence="6">2.7.1.23</ecNumber>
    </recommendedName>
    <alternativeName>
        <fullName evidence="6">ATP-dependent NAD kinase</fullName>
    </alternativeName>
</protein>
<keyword evidence="6" id="KW-0547">Nucleotide-binding</keyword>
<dbReference type="InterPro" id="IPR017438">
    <property type="entry name" value="ATP-NAD_kinase_N"/>
</dbReference>
<accession>A0A2X0VNB2</accession>
<evidence type="ECO:0000256" key="4">
    <source>
        <dbReference type="ARBA" id="ARBA00023027"/>
    </source>
</evidence>
<comment type="catalytic activity">
    <reaction evidence="5 6">
        <text>NAD(+) + ATP = ADP + NADP(+) + H(+)</text>
        <dbReference type="Rhea" id="RHEA:18629"/>
        <dbReference type="ChEBI" id="CHEBI:15378"/>
        <dbReference type="ChEBI" id="CHEBI:30616"/>
        <dbReference type="ChEBI" id="CHEBI:57540"/>
        <dbReference type="ChEBI" id="CHEBI:58349"/>
        <dbReference type="ChEBI" id="CHEBI:456216"/>
        <dbReference type="EC" id="2.7.1.23"/>
    </reaction>
</comment>
<comment type="cofactor">
    <cofactor evidence="6">
        <name>a divalent metal cation</name>
        <dbReference type="ChEBI" id="CHEBI:60240"/>
    </cofactor>
</comment>
<feature type="binding site" evidence="6">
    <location>
        <begin position="157"/>
        <end position="158"/>
    </location>
    <ligand>
        <name>NAD(+)</name>
        <dbReference type="ChEBI" id="CHEBI:57540"/>
    </ligand>
</feature>
<feature type="active site" description="Proton acceptor" evidence="6">
    <location>
        <position position="78"/>
    </location>
</feature>
<dbReference type="Proteomes" id="UP000250086">
    <property type="component" value="Unassembled WGS sequence"/>
</dbReference>
<name>A0A2X0VNB2_9GAMM</name>
<dbReference type="Gene3D" id="2.60.200.30">
    <property type="entry name" value="Probable inorganic polyphosphate/atp-NAD kinase, domain 2"/>
    <property type="match status" value="1"/>
</dbReference>
<keyword evidence="4 6" id="KW-0520">NAD</keyword>
<dbReference type="PANTHER" id="PTHR20275:SF0">
    <property type="entry name" value="NAD KINASE"/>
    <property type="match status" value="1"/>
</dbReference>
<dbReference type="GO" id="GO:0005737">
    <property type="term" value="C:cytoplasm"/>
    <property type="evidence" value="ECO:0007669"/>
    <property type="project" value="UniProtKB-SubCell"/>
</dbReference>
<evidence type="ECO:0000313" key="7">
    <source>
        <dbReference type="EMBL" id="SPT71008.1"/>
    </source>
</evidence>
<comment type="caution">
    <text evidence="6">Lacks conserved residue(s) required for the propagation of feature annotation.</text>
</comment>
<organism evidence="7 8">
    <name type="scientific">Anaerobiospirillum thomasii</name>
    <dbReference type="NCBI Taxonomy" id="179995"/>
    <lineage>
        <taxon>Bacteria</taxon>
        <taxon>Pseudomonadati</taxon>
        <taxon>Pseudomonadota</taxon>
        <taxon>Gammaproteobacteria</taxon>
        <taxon>Aeromonadales</taxon>
        <taxon>Succinivibrionaceae</taxon>
        <taxon>Anaerobiospirillum</taxon>
    </lineage>
</organism>
<comment type="function">
    <text evidence="6">Involved in the regulation of the intracellular balance of NAD and NADP, and is a key enzyme in the biosynthesis of NADP. Catalyzes specifically the phosphorylation on 2'-hydroxyl of the adenosine moiety of NAD to yield NADP.</text>
</comment>
<sequence>MLDKESKHKPIKSAIIVSKVYKRPVAGAIREIASFLQSLGVTAYLDQNTSVGFNIPEVPCISRKQMQNQDLIIVVGGDGSVLGAARTLVDLNVPVLGVNRGHLGLLTDVSPSQLHQALTSIVAGRYTKEMRMMLDVRVTRENEDGASELVGQSLATNETVIHSGMLAHMMVFSVSIDDNFMYSLRGDGIIVNTPTGSTAYSLSAGGPIIEPHLDVLSLVPMFPQSLNCSPIIIPGSSAVRIDFERPETPEWININCDGQVTIRGDTNCTVSICQHKTPLTLIHPEGYDYYSVLRQKLGWGQQLF</sequence>
<reference evidence="7 8" key="1">
    <citation type="submission" date="2018-06" db="EMBL/GenBank/DDBJ databases">
        <authorList>
            <consortium name="Pathogen Informatics"/>
            <person name="Doyle S."/>
        </authorList>
    </citation>
    <scope>NUCLEOTIDE SEQUENCE [LARGE SCALE GENOMIC DNA]</scope>
    <source>
        <strain evidence="7 8">NCTC13093</strain>
    </source>
</reference>
<feature type="binding site" evidence="6">
    <location>
        <begin position="198"/>
        <end position="203"/>
    </location>
    <ligand>
        <name>NAD(+)</name>
        <dbReference type="ChEBI" id="CHEBI:57540"/>
    </ligand>
</feature>
<keyword evidence="3 6" id="KW-0521">NADP</keyword>
<dbReference type="RefSeq" id="WP_113745018.1">
    <property type="nucleotide sequence ID" value="NZ_UAPU01000005.1"/>
</dbReference>
<dbReference type="Pfam" id="PF20143">
    <property type="entry name" value="NAD_kinase_C"/>
    <property type="match status" value="1"/>
</dbReference>
<comment type="similarity">
    <text evidence="6">Belongs to the NAD kinase family.</text>
</comment>
<dbReference type="AlphaFoldDB" id="A0A2X0VNB2"/>
<dbReference type="GO" id="GO:0051287">
    <property type="term" value="F:NAD binding"/>
    <property type="evidence" value="ECO:0007669"/>
    <property type="project" value="UniProtKB-ARBA"/>
</dbReference>
<dbReference type="EMBL" id="UAPV01000001">
    <property type="protein sequence ID" value="SPT71008.1"/>
    <property type="molecule type" value="Genomic_DNA"/>
</dbReference>
<evidence type="ECO:0000313" key="8">
    <source>
        <dbReference type="Proteomes" id="UP000250086"/>
    </source>
</evidence>
<dbReference type="GO" id="GO:0019674">
    <property type="term" value="P:NAD+ metabolic process"/>
    <property type="evidence" value="ECO:0007669"/>
    <property type="project" value="InterPro"/>
</dbReference>
<keyword evidence="6" id="KW-0963">Cytoplasm</keyword>
<gene>
    <name evidence="7" type="primary">ppnK</name>
    <name evidence="6" type="synonym">nadK</name>
    <name evidence="7" type="ORF">NCTC13093_02438</name>
</gene>
<dbReference type="EC" id="2.7.1.23" evidence="6"/>
<dbReference type="InterPro" id="IPR017437">
    <property type="entry name" value="ATP-NAD_kinase_PpnK-typ_C"/>
</dbReference>
<feature type="binding site" evidence="6">
    <location>
        <position position="185"/>
    </location>
    <ligand>
        <name>NAD(+)</name>
        <dbReference type="ChEBI" id="CHEBI:57540"/>
    </ligand>
</feature>
<dbReference type="GO" id="GO:0046872">
    <property type="term" value="F:metal ion binding"/>
    <property type="evidence" value="ECO:0007669"/>
    <property type="project" value="UniProtKB-UniRule"/>
</dbReference>
<dbReference type="Pfam" id="PF01513">
    <property type="entry name" value="NAD_kinase"/>
    <property type="match status" value="1"/>
</dbReference>
<dbReference type="InterPro" id="IPR016064">
    <property type="entry name" value="NAD/diacylglycerol_kinase_sf"/>
</dbReference>